<evidence type="ECO:0000256" key="3">
    <source>
        <dbReference type="ARBA" id="ARBA00018111"/>
    </source>
</evidence>
<dbReference type="RefSeq" id="WP_370877487.1">
    <property type="nucleotide sequence ID" value="NZ_BPQX01000054.1"/>
</dbReference>
<sequence length="196" mass="21789">MKRPTVASIGPDAVPAQTEPPRPPKPVSAAWLERAALDYLQRYSASTDMLRRTLARRVEKRARARDEEPAAFAEMIEATVARAVSAGLVDDARFAEGRLAALRRRGTSRRAAGMKLAAKGVPRDVVEAAMEAEREARPEEDSEEKAAWAYAKRRRLGPYRLPDRRAEHRERDLASLARQGFSYGLARGIIEADEVP</sequence>
<dbReference type="Proteomes" id="UP001236369">
    <property type="component" value="Unassembled WGS sequence"/>
</dbReference>
<dbReference type="Gene3D" id="1.10.10.10">
    <property type="entry name" value="Winged helix-like DNA-binding domain superfamily/Winged helix DNA-binding domain"/>
    <property type="match status" value="1"/>
</dbReference>
<evidence type="ECO:0000313" key="8">
    <source>
        <dbReference type="Proteomes" id="UP001236369"/>
    </source>
</evidence>
<organism evidence="7 8">
    <name type="scientific">Methylobacterium persicinum</name>
    <dbReference type="NCBI Taxonomy" id="374426"/>
    <lineage>
        <taxon>Bacteria</taxon>
        <taxon>Pseudomonadati</taxon>
        <taxon>Pseudomonadota</taxon>
        <taxon>Alphaproteobacteria</taxon>
        <taxon>Hyphomicrobiales</taxon>
        <taxon>Methylobacteriaceae</taxon>
        <taxon>Methylobacterium</taxon>
    </lineage>
</organism>
<protein>
    <recommendedName>
        <fullName evidence="3">Regulatory protein RecX</fullName>
    </recommendedName>
</protein>
<evidence type="ECO:0000256" key="4">
    <source>
        <dbReference type="ARBA" id="ARBA00022490"/>
    </source>
</evidence>
<evidence type="ECO:0000256" key="5">
    <source>
        <dbReference type="SAM" id="MobiDB-lite"/>
    </source>
</evidence>
<dbReference type="Pfam" id="PF02631">
    <property type="entry name" value="RecX_HTH2"/>
    <property type="match status" value="1"/>
</dbReference>
<keyword evidence="4" id="KW-0963">Cytoplasm</keyword>
<reference evidence="7 8" key="1">
    <citation type="submission" date="2023-07" db="EMBL/GenBank/DDBJ databases">
        <title>Genomic Encyclopedia of Type Strains, Phase IV (KMG-IV): sequencing the most valuable type-strain genomes for metagenomic binning, comparative biology and taxonomic classification.</title>
        <authorList>
            <person name="Goeker M."/>
        </authorList>
    </citation>
    <scope>NUCLEOTIDE SEQUENCE [LARGE SCALE GENOMIC DNA]</scope>
    <source>
        <strain evidence="7 8">DSM 19562</strain>
    </source>
</reference>
<proteinExistence type="inferred from homology"/>
<accession>A0ABU0HFC0</accession>
<dbReference type="EMBL" id="JAUSVV010000001">
    <property type="protein sequence ID" value="MDQ0441019.1"/>
    <property type="molecule type" value="Genomic_DNA"/>
</dbReference>
<comment type="similarity">
    <text evidence="2">Belongs to the RecX family.</text>
</comment>
<evidence type="ECO:0000256" key="2">
    <source>
        <dbReference type="ARBA" id="ARBA00009695"/>
    </source>
</evidence>
<comment type="caution">
    <text evidence="7">The sequence shown here is derived from an EMBL/GenBank/DDBJ whole genome shotgun (WGS) entry which is preliminary data.</text>
</comment>
<name>A0ABU0HFC0_9HYPH</name>
<feature type="region of interest" description="Disordered" evidence="5">
    <location>
        <begin position="1"/>
        <end position="27"/>
    </location>
</feature>
<gene>
    <name evidence="7" type="ORF">QO016_000496</name>
</gene>
<evidence type="ECO:0000256" key="1">
    <source>
        <dbReference type="ARBA" id="ARBA00004496"/>
    </source>
</evidence>
<evidence type="ECO:0000259" key="6">
    <source>
        <dbReference type="Pfam" id="PF02631"/>
    </source>
</evidence>
<keyword evidence="8" id="KW-1185">Reference proteome</keyword>
<evidence type="ECO:0000313" key="7">
    <source>
        <dbReference type="EMBL" id="MDQ0441019.1"/>
    </source>
</evidence>
<comment type="subcellular location">
    <subcellularLocation>
        <location evidence="1">Cytoplasm</location>
    </subcellularLocation>
</comment>
<dbReference type="InterPro" id="IPR036388">
    <property type="entry name" value="WH-like_DNA-bd_sf"/>
</dbReference>
<dbReference type="InterPro" id="IPR053924">
    <property type="entry name" value="RecX_HTH_2nd"/>
</dbReference>
<feature type="domain" description="RecX second three-helical" evidence="6">
    <location>
        <begin position="90"/>
        <end position="130"/>
    </location>
</feature>